<gene>
    <name evidence="5" type="ORF">Godav_017709</name>
</gene>
<name>A0A7J8QU88_GOSDV</name>
<protein>
    <recommendedName>
        <fullName evidence="4">DEUBAD domain-containing protein</fullName>
    </recommendedName>
</protein>
<feature type="compositionally biased region" description="Polar residues" evidence="3">
    <location>
        <begin position="473"/>
        <end position="501"/>
    </location>
</feature>
<dbReference type="AlphaFoldDB" id="A0A7J8QU88"/>
<dbReference type="PANTHER" id="PTHR13052:SF3">
    <property type="entry name" value="NUCLEAR FACTOR RELATED TO KAPPA-B-BINDING PROTEIN"/>
    <property type="match status" value="1"/>
</dbReference>
<keyword evidence="2" id="KW-0539">Nucleus</keyword>
<accession>A0A7J8QU88</accession>
<evidence type="ECO:0000259" key="4">
    <source>
        <dbReference type="PROSITE" id="PS51916"/>
    </source>
</evidence>
<dbReference type="GO" id="GO:0031011">
    <property type="term" value="C:Ino80 complex"/>
    <property type="evidence" value="ECO:0007669"/>
    <property type="project" value="InterPro"/>
</dbReference>
<evidence type="ECO:0000256" key="2">
    <source>
        <dbReference type="ARBA" id="ARBA00023242"/>
    </source>
</evidence>
<organism evidence="5 6">
    <name type="scientific">Gossypium davidsonii</name>
    <name type="common">Davidson's cotton</name>
    <name type="synonym">Gossypium klotzschianum subsp. davidsonii</name>
    <dbReference type="NCBI Taxonomy" id="34287"/>
    <lineage>
        <taxon>Eukaryota</taxon>
        <taxon>Viridiplantae</taxon>
        <taxon>Streptophyta</taxon>
        <taxon>Embryophyta</taxon>
        <taxon>Tracheophyta</taxon>
        <taxon>Spermatophyta</taxon>
        <taxon>Magnoliopsida</taxon>
        <taxon>eudicotyledons</taxon>
        <taxon>Gunneridae</taxon>
        <taxon>Pentapetalae</taxon>
        <taxon>rosids</taxon>
        <taxon>malvids</taxon>
        <taxon>Malvales</taxon>
        <taxon>Malvaceae</taxon>
        <taxon>Malvoideae</taxon>
        <taxon>Gossypium</taxon>
    </lineage>
</organism>
<reference evidence="5 6" key="1">
    <citation type="journal article" date="2019" name="Genome Biol. Evol.">
        <title>Insights into the evolution of the New World diploid cottons (Gossypium, subgenus Houzingenia) based on genome sequencing.</title>
        <authorList>
            <person name="Grover C.E."/>
            <person name="Arick M.A. 2nd"/>
            <person name="Thrash A."/>
            <person name="Conover J.L."/>
            <person name="Sanders W.S."/>
            <person name="Peterson D.G."/>
            <person name="Frelichowski J.E."/>
            <person name="Scheffler J.A."/>
            <person name="Scheffler B.E."/>
            <person name="Wendel J.F."/>
        </authorList>
    </citation>
    <scope>NUCLEOTIDE SEQUENCE [LARGE SCALE GENOMIC DNA]</scope>
    <source>
        <strain evidence="5">27</strain>
        <tissue evidence="5">Leaf</tissue>
    </source>
</reference>
<comment type="subcellular location">
    <subcellularLocation>
        <location evidence="1">Nucleus</location>
    </subcellularLocation>
</comment>
<dbReference type="InterPro" id="IPR024867">
    <property type="entry name" value="NFRKB"/>
</dbReference>
<evidence type="ECO:0000313" key="5">
    <source>
        <dbReference type="EMBL" id="MBA0605098.1"/>
    </source>
</evidence>
<dbReference type="EMBL" id="JABFAC010000001">
    <property type="protein sequence ID" value="MBA0605098.1"/>
    <property type="molecule type" value="Genomic_DNA"/>
</dbReference>
<comment type="caution">
    <text evidence="5">The sequence shown here is derived from an EMBL/GenBank/DDBJ whole genome shotgun (WGS) entry which is preliminary data.</text>
</comment>
<dbReference type="Proteomes" id="UP000593561">
    <property type="component" value="Unassembled WGS sequence"/>
</dbReference>
<feature type="region of interest" description="Disordered" evidence="3">
    <location>
        <begin position="469"/>
        <end position="501"/>
    </location>
</feature>
<dbReference type="PROSITE" id="PS51916">
    <property type="entry name" value="DEUBAD"/>
    <property type="match status" value="1"/>
</dbReference>
<evidence type="ECO:0000256" key="1">
    <source>
        <dbReference type="ARBA" id="ARBA00004123"/>
    </source>
</evidence>
<feature type="region of interest" description="Disordered" evidence="3">
    <location>
        <begin position="21"/>
        <end position="43"/>
    </location>
</feature>
<keyword evidence="6" id="KW-1185">Reference proteome</keyword>
<proteinExistence type="predicted"/>
<evidence type="ECO:0000256" key="3">
    <source>
        <dbReference type="SAM" id="MobiDB-lite"/>
    </source>
</evidence>
<evidence type="ECO:0000313" key="6">
    <source>
        <dbReference type="Proteomes" id="UP000593561"/>
    </source>
</evidence>
<dbReference type="PANTHER" id="PTHR13052">
    <property type="entry name" value="NFRKB-RELATED"/>
    <property type="match status" value="1"/>
</dbReference>
<sequence length="529" mass="59920">MGITKICPWKSGDNSCQVHIPGSLEDEGKGKEDNPVYGADSGKDLDDRDLEGINRELCMVEGKICSIPYELFDLPDLREILSLETWNSCLTEEDRFCLSAYLPDMDEWTFWLTMKELFGGSDLNFGNPMDTFFKRLKGGFYPPKVCCLRESLQFLERRKYYHTLRSYHDKMAQMFTDMRRLWDECNVSTGVEERLYMWRTRRSCRDSNLLDLNAVPSDGYLLNEDANLDSVMCHLPKRMKTWETVSTKNIVASPSADGMTIIAPNYSTKGVLKVKTSSSNAIHNHNQKLVVGDKSEQCLSVPKVLLKAVTKVPSVLPPLSKGCSRRSQTALLVGAQVLRDPKPERTILGNAGCFSGSSFLWQNIVGSKMNPERSGCMLNHQDCTFRSKEVDFADSKRHKLGGENMWKNFDVGKTHKGNGDRMQEKFMAFPNQIKTPSDFNVENSEKTNKPSVSKRLKYDLPLPLTYKRRKSQAKNTSDLTNSLRTGMDIRTSSSKESNQPLGNSVNAFKFKFLGPMNREAQIACRGTKM</sequence>
<dbReference type="CDD" id="cd21865">
    <property type="entry name" value="DEUBAD_NFRKB"/>
    <property type="match status" value="1"/>
</dbReference>
<dbReference type="InterPro" id="IPR044867">
    <property type="entry name" value="DEUBAD_dom"/>
</dbReference>
<feature type="domain" description="DEUBAD" evidence="4">
    <location>
        <begin position="68"/>
        <end position="181"/>
    </location>
</feature>